<dbReference type="GO" id="GO:0016747">
    <property type="term" value="F:acyltransferase activity, transferring groups other than amino-acyl groups"/>
    <property type="evidence" value="ECO:0007669"/>
    <property type="project" value="InterPro"/>
</dbReference>
<sequence length="510" mass="57125">MRFPAERHFTRVISICDIIISGPFGMCNHDYSSSIPASCSGSTRRMRLVAYITLVSIHYQQLLFYSSIVTLITGYHYYVAALPLYDISLALSVLSGITLLWLCNCYYNSKPNVFCIDHAEFDAPPSWKVSHEDIINIAKIQGCYTEDSLNFMQRLLERSGTCPGKSAAYPPVVVESLRTNAPADASAVNTREEAREVIITTVKDLLKKTGVHPKSIDYIIVNCAMYNPTPSHAAMIVNEVGMRNDVITYNLSGMGCSAGVITIDLATRLLRETRGRALIVSTEILTRCFYRGNDREPLMGNTLFRCGGAAALLSSLPKDLSRGKYKLLHTVRTQVLGNESFETIMETDDSTKPNSIVTLRLQKSIIKVAAVAIKQNFTKLAYVVLPLRELLKVVYSMVMMKMRRKSSKEGRELYVPDFRKGIDHWCIHAGGRGVLDTLQDSLQLSDYDIQASRSVLYERGNTSSSSIWYELAWLERDQRIKRGDRVLQVAFGSGFKCNSSVWLAMHNIDA</sequence>
<evidence type="ECO:0000256" key="2">
    <source>
        <dbReference type="ARBA" id="ARBA00022679"/>
    </source>
</evidence>
<comment type="similarity">
    <text evidence="1 3">Belongs to the thiolase-like superfamily. Chalcone/stilbene synthases family.</text>
</comment>
<feature type="domain" description="Beta-ketoacyl-[acyl-carrier-protein] synthase III C-terminal" evidence="6">
    <location>
        <begin position="421"/>
        <end position="502"/>
    </location>
</feature>
<keyword evidence="4" id="KW-0812">Transmembrane</keyword>
<reference evidence="7" key="1">
    <citation type="journal article" date="2007" name="J. Biol. Chem.">
        <title>Co-transcribed genes for long chain polyunsaturated fatty acid biosynthesis in the protozoon Perkinsus marinus include a plant-like FAE1 3-ketoacyl coenzyme A synthase.</title>
        <authorList>
            <person name="Venegas-Caleron M."/>
            <person name="Beaudoin F."/>
            <person name="Sayanova O."/>
            <person name="Napier J.A."/>
        </authorList>
    </citation>
    <scope>NUCLEOTIDE SEQUENCE</scope>
    <source>
        <strain evidence="7">C18</strain>
    </source>
</reference>
<dbReference type="PIRSF" id="PIRSF036417">
    <property type="entry name" value="3-ktacl-CoA_syn"/>
    <property type="match status" value="1"/>
</dbReference>
<dbReference type="SUPFAM" id="SSF53901">
    <property type="entry name" value="Thiolase-like"/>
    <property type="match status" value="2"/>
</dbReference>
<feature type="domain" description="FAE" evidence="5">
    <location>
        <begin position="112"/>
        <end position="401"/>
    </location>
</feature>
<dbReference type="PANTHER" id="PTHR31561">
    <property type="entry name" value="3-KETOACYL-COA SYNTHASE"/>
    <property type="match status" value="1"/>
</dbReference>
<evidence type="ECO:0000313" key="7">
    <source>
        <dbReference type="EMBL" id="ABF58686.1"/>
    </source>
</evidence>
<accession>A2T1W6</accession>
<keyword evidence="3" id="KW-0012">Acyltransferase</keyword>
<organism evidence="7">
    <name type="scientific">Perkinsus marinus</name>
    <dbReference type="NCBI Taxonomy" id="31276"/>
    <lineage>
        <taxon>Eukaryota</taxon>
        <taxon>Sar</taxon>
        <taxon>Alveolata</taxon>
        <taxon>Perkinsozoa</taxon>
        <taxon>Perkinsea</taxon>
        <taxon>Perkinsida</taxon>
        <taxon>Perkinsidae</taxon>
        <taxon>Perkinsus</taxon>
    </lineage>
</organism>
<dbReference type="UniPathway" id="UPA00094"/>
<keyword evidence="4" id="KW-1133">Transmembrane helix</keyword>
<dbReference type="Pfam" id="PF08392">
    <property type="entry name" value="FAE1_CUT1_RppA"/>
    <property type="match status" value="1"/>
</dbReference>
<dbReference type="CDD" id="cd00831">
    <property type="entry name" value="CHS_like"/>
    <property type="match status" value="1"/>
</dbReference>
<dbReference type="EMBL" id="DQ508732">
    <property type="protein sequence ID" value="ABF58686.1"/>
    <property type="molecule type" value="mRNA"/>
</dbReference>
<evidence type="ECO:0000256" key="3">
    <source>
        <dbReference type="PIRNR" id="PIRNR036417"/>
    </source>
</evidence>
<dbReference type="InterPro" id="IPR012392">
    <property type="entry name" value="3-ktacl-CoA_syn"/>
</dbReference>
<dbReference type="EC" id="2.3.1.-" evidence="3"/>
<dbReference type="InterPro" id="IPR016039">
    <property type="entry name" value="Thiolase-like"/>
</dbReference>
<name>A2T1W6_9ALVE</name>
<keyword evidence="2 3" id="KW-0808">Transferase</keyword>
<evidence type="ECO:0000256" key="4">
    <source>
        <dbReference type="SAM" id="Phobius"/>
    </source>
</evidence>
<keyword evidence="4" id="KW-0472">Membrane</keyword>
<dbReference type="GO" id="GO:0006633">
    <property type="term" value="P:fatty acid biosynthetic process"/>
    <property type="evidence" value="ECO:0007669"/>
    <property type="project" value="UniProtKB-UniPathway"/>
</dbReference>
<dbReference type="AlphaFoldDB" id="A2T1W6"/>
<dbReference type="InterPro" id="IPR013747">
    <property type="entry name" value="ACP_syn_III_C"/>
</dbReference>
<feature type="transmembrane region" description="Helical" evidence="4">
    <location>
        <begin position="48"/>
        <end position="78"/>
    </location>
</feature>
<dbReference type="GO" id="GO:0016020">
    <property type="term" value="C:membrane"/>
    <property type="evidence" value="ECO:0007669"/>
    <property type="project" value="InterPro"/>
</dbReference>
<protein>
    <recommendedName>
        <fullName evidence="3">3-ketoacyl-CoA synthase</fullName>
        <ecNumber evidence="3">2.3.1.-</ecNumber>
    </recommendedName>
</protein>
<dbReference type="Gene3D" id="3.40.47.10">
    <property type="match status" value="2"/>
</dbReference>
<evidence type="ECO:0000256" key="1">
    <source>
        <dbReference type="ARBA" id="ARBA00005531"/>
    </source>
</evidence>
<proteinExistence type="evidence at transcript level"/>
<evidence type="ECO:0000259" key="5">
    <source>
        <dbReference type="Pfam" id="PF08392"/>
    </source>
</evidence>
<dbReference type="InterPro" id="IPR013601">
    <property type="entry name" value="FAE1_typ3_polyketide_synth"/>
</dbReference>
<dbReference type="Pfam" id="PF08541">
    <property type="entry name" value="ACP_syn_III_C"/>
    <property type="match status" value="1"/>
</dbReference>
<evidence type="ECO:0000259" key="6">
    <source>
        <dbReference type="Pfam" id="PF08541"/>
    </source>
</evidence>
<comment type="pathway">
    <text evidence="3">Lipid metabolism; fatty acid biosynthesis.</text>
</comment>